<keyword evidence="7" id="KW-0407">Ion channel</keyword>
<dbReference type="SUPFAM" id="SSF81324">
    <property type="entry name" value="Voltage-gated potassium channels"/>
    <property type="match status" value="1"/>
</dbReference>
<comment type="subcellular location">
    <subcellularLocation>
        <location evidence="1">Membrane</location>
        <topology evidence="1">Multi-pass membrane protein</topology>
    </subcellularLocation>
</comment>
<evidence type="ECO:0000256" key="8">
    <source>
        <dbReference type="SAM" id="Phobius"/>
    </source>
</evidence>
<evidence type="ECO:0000256" key="7">
    <source>
        <dbReference type="ARBA" id="ARBA00023303"/>
    </source>
</evidence>
<evidence type="ECO:0000256" key="4">
    <source>
        <dbReference type="ARBA" id="ARBA00022989"/>
    </source>
</evidence>
<feature type="transmembrane region" description="Helical" evidence="8">
    <location>
        <begin position="12"/>
        <end position="31"/>
    </location>
</feature>
<dbReference type="GO" id="GO:0005886">
    <property type="term" value="C:plasma membrane"/>
    <property type="evidence" value="ECO:0007669"/>
    <property type="project" value="TreeGrafter"/>
</dbReference>
<dbReference type="WBParaSite" id="ALUE_0000122801-mRNA-1">
    <property type="protein sequence ID" value="ALUE_0000122801-mRNA-1"/>
    <property type="gene ID" value="ALUE_0000122801"/>
</dbReference>
<evidence type="ECO:0000259" key="9">
    <source>
        <dbReference type="Pfam" id="PF07885"/>
    </source>
</evidence>
<keyword evidence="10" id="KW-1185">Reference proteome</keyword>
<organism evidence="10 11">
    <name type="scientific">Ascaris lumbricoides</name>
    <name type="common">Giant roundworm</name>
    <dbReference type="NCBI Taxonomy" id="6252"/>
    <lineage>
        <taxon>Eukaryota</taxon>
        <taxon>Metazoa</taxon>
        <taxon>Ecdysozoa</taxon>
        <taxon>Nematoda</taxon>
        <taxon>Chromadorea</taxon>
        <taxon>Rhabditida</taxon>
        <taxon>Spirurina</taxon>
        <taxon>Ascaridomorpha</taxon>
        <taxon>Ascaridoidea</taxon>
        <taxon>Ascarididae</taxon>
        <taxon>Ascaris</taxon>
    </lineage>
</organism>
<sequence length="85" mass="9325">MNYGTEMDQWTAASSLLFAATTVIPVGYGFVTPTTKIGRLLIIIYGLIGAPLVLVTLTDVGKFISFYSTKFLPNVSISFDYCFRS</sequence>
<dbReference type="GO" id="GO:0015271">
    <property type="term" value="F:outward rectifier potassium channel activity"/>
    <property type="evidence" value="ECO:0007669"/>
    <property type="project" value="TreeGrafter"/>
</dbReference>
<dbReference type="InterPro" id="IPR003280">
    <property type="entry name" value="2pore_dom_K_chnl"/>
</dbReference>
<dbReference type="Proteomes" id="UP000036681">
    <property type="component" value="Unplaced"/>
</dbReference>
<dbReference type="AlphaFoldDB" id="A0A0M3HI83"/>
<dbReference type="PANTHER" id="PTHR11003">
    <property type="entry name" value="POTASSIUM CHANNEL, SUBFAMILY K"/>
    <property type="match status" value="1"/>
</dbReference>
<evidence type="ECO:0000313" key="10">
    <source>
        <dbReference type="Proteomes" id="UP000036681"/>
    </source>
</evidence>
<keyword evidence="4 8" id="KW-1133">Transmembrane helix</keyword>
<evidence type="ECO:0000313" key="11">
    <source>
        <dbReference type="WBParaSite" id="ALUE_0000122801-mRNA-1"/>
    </source>
</evidence>
<dbReference type="Gene3D" id="1.10.287.70">
    <property type="match status" value="1"/>
</dbReference>
<evidence type="ECO:0000256" key="2">
    <source>
        <dbReference type="ARBA" id="ARBA00022448"/>
    </source>
</evidence>
<evidence type="ECO:0000256" key="1">
    <source>
        <dbReference type="ARBA" id="ARBA00004141"/>
    </source>
</evidence>
<feature type="transmembrane region" description="Helical" evidence="8">
    <location>
        <begin position="37"/>
        <end position="57"/>
    </location>
</feature>
<keyword evidence="5" id="KW-0406">Ion transport</keyword>
<evidence type="ECO:0000256" key="6">
    <source>
        <dbReference type="ARBA" id="ARBA00023136"/>
    </source>
</evidence>
<keyword evidence="6 8" id="KW-0472">Membrane</keyword>
<proteinExistence type="predicted"/>
<dbReference type="PANTHER" id="PTHR11003:SF288">
    <property type="entry name" value="POTASSIUM CHANNEL DOMAIN-CONTAINING PROTEIN"/>
    <property type="match status" value="1"/>
</dbReference>
<dbReference type="GO" id="GO:0022841">
    <property type="term" value="F:potassium ion leak channel activity"/>
    <property type="evidence" value="ECO:0007669"/>
    <property type="project" value="TreeGrafter"/>
</dbReference>
<evidence type="ECO:0000256" key="3">
    <source>
        <dbReference type="ARBA" id="ARBA00022692"/>
    </source>
</evidence>
<dbReference type="InterPro" id="IPR013099">
    <property type="entry name" value="K_chnl_dom"/>
</dbReference>
<name>A0A0M3HI83_ASCLU</name>
<accession>A0A0M3HI83</accession>
<dbReference type="GO" id="GO:0030322">
    <property type="term" value="P:stabilization of membrane potential"/>
    <property type="evidence" value="ECO:0007669"/>
    <property type="project" value="TreeGrafter"/>
</dbReference>
<protein>
    <submittedName>
        <fullName evidence="11">Ion_trans_2 domain-containing protein</fullName>
    </submittedName>
</protein>
<dbReference type="Pfam" id="PF07885">
    <property type="entry name" value="Ion_trans_2"/>
    <property type="match status" value="1"/>
</dbReference>
<keyword evidence="2" id="KW-0813">Transport</keyword>
<reference evidence="11" key="1">
    <citation type="submission" date="2017-02" db="UniProtKB">
        <authorList>
            <consortium name="WormBaseParasite"/>
        </authorList>
    </citation>
    <scope>IDENTIFICATION</scope>
</reference>
<keyword evidence="3 8" id="KW-0812">Transmembrane</keyword>
<feature type="domain" description="Potassium channel" evidence="9">
    <location>
        <begin position="7"/>
        <end position="64"/>
    </location>
</feature>
<evidence type="ECO:0000256" key="5">
    <source>
        <dbReference type="ARBA" id="ARBA00023065"/>
    </source>
</evidence>